<reference evidence="3" key="1">
    <citation type="journal article" date="2019" name="Int. J. Syst. Evol. Microbiol.">
        <title>The Global Catalogue of Microorganisms (GCM) 10K type strain sequencing project: providing services to taxonomists for standard genome sequencing and annotation.</title>
        <authorList>
            <consortium name="The Broad Institute Genomics Platform"/>
            <consortium name="The Broad Institute Genome Sequencing Center for Infectious Disease"/>
            <person name="Wu L."/>
            <person name="Ma J."/>
        </authorList>
    </citation>
    <scope>NUCLEOTIDE SEQUENCE [LARGE SCALE GENOMIC DNA]</scope>
    <source>
        <strain evidence="3">CGMCC 1.12923</strain>
    </source>
</reference>
<dbReference type="EMBL" id="BMGJ01000015">
    <property type="protein sequence ID" value="GGD74154.1"/>
    <property type="molecule type" value="Genomic_DNA"/>
</dbReference>
<gene>
    <name evidence="2" type="ORF">GCM10011357_31460</name>
</gene>
<keyword evidence="3" id="KW-1185">Reference proteome</keyword>
<comment type="caution">
    <text evidence="2">The sequence shown here is derived from an EMBL/GenBank/DDBJ whole genome shotgun (WGS) entry which is preliminary data.</text>
</comment>
<evidence type="ECO:0000313" key="3">
    <source>
        <dbReference type="Proteomes" id="UP000614272"/>
    </source>
</evidence>
<evidence type="ECO:0000313" key="2">
    <source>
        <dbReference type="EMBL" id="GGD74154.1"/>
    </source>
</evidence>
<dbReference type="RefSeq" id="WP_099035874.1">
    <property type="nucleotide sequence ID" value="NZ_BMGJ01000015.1"/>
</dbReference>
<protein>
    <submittedName>
        <fullName evidence="2">Uncharacterized protein</fullName>
    </submittedName>
</protein>
<proteinExistence type="predicted"/>
<sequence>MTVKASLKIVLMANDVEIAESVDKTLWQKVFAAINQGTNQVQLESTSPGAGTLPSAPSGEVESLSLTPGGIDGLSKFAGELGITPEEVEGALYPSLEAPYIHLDPHCWEALKKNTPPRGPQAIAPISLAGTVLALWFKHAGIDGIPTTKQCQAVLKTIHTSDKNAGRSLRNTEWLQTRGNGIVVNPVHRSRAVAVAAAYCTKSPIAKS</sequence>
<accession>A0ABQ1RQ58</accession>
<evidence type="ECO:0000256" key="1">
    <source>
        <dbReference type="SAM" id="MobiDB-lite"/>
    </source>
</evidence>
<dbReference type="Proteomes" id="UP000614272">
    <property type="component" value="Unassembled WGS sequence"/>
</dbReference>
<organism evidence="2 3">
    <name type="scientific">Lacimicrobium alkaliphilum</name>
    <dbReference type="NCBI Taxonomy" id="1526571"/>
    <lineage>
        <taxon>Bacteria</taxon>
        <taxon>Pseudomonadati</taxon>
        <taxon>Pseudomonadota</taxon>
        <taxon>Gammaproteobacteria</taxon>
        <taxon>Alteromonadales</taxon>
        <taxon>Alteromonadaceae</taxon>
        <taxon>Lacimicrobium</taxon>
    </lineage>
</organism>
<name>A0ABQ1RQ58_9ALTE</name>
<feature type="region of interest" description="Disordered" evidence="1">
    <location>
        <begin position="41"/>
        <end position="62"/>
    </location>
</feature>